<reference key="1">
    <citation type="submission" date="2010-11" db="EMBL/GenBank/DDBJ databases">
        <title>The complete sequence of chromosome of Isophaera pallida ATCC 43644.</title>
        <authorList>
            <consortium name="US DOE Joint Genome Institute (JGI-PGF)"/>
            <person name="Lucas S."/>
            <person name="Copeland A."/>
            <person name="Lapidus A."/>
            <person name="Bruce D."/>
            <person name="Goodwin L."/>
            <person name="Pitluck S."/>
            <person name="Kyrpides N."/>
            <person name="Mavromatis K."/>
            <person name="Pagani I."/>
            <person name="Ivanova N."/>
            <person name="Saunders E."/>
            <person name="Brettin T."/>
            <person name="Detter J.C."/>
            <person name="Han C."/>
            <person name="Tapia R."/>
            <person name="Land M."/>
            <person name="Hauser L."/>
            <person name="Markowitz V."/>
            <person name="Cheng J.-F."/>
            <person name="Hugenholtz P."/>
            <person name="Woyke T."/>
            <person name="Wu D."/>
            <person name="Eisen J.A."/>
        </authorList>
    </citation>
    <scope>NUCLEOTIDE SEQUENCE</scope>
    <source>
        <strain>ATCC 43644</strain>
    </source>
</reference>
<protein>
    <submittedName>
        <fullName evidence="1">Uncharacterized protein</fullName>
    </submittedName>
</protein>
<evidence type="ECO:0000313" key="1">
    <source>
        <dbReference type="EMBL" id="ADV61036.1"/>
    </source>
</evidence>
<organism evidence="1 2">
    <name type="scientific">Isosphaera pallida (strain ATCC 43644 / DSM 9630 / IS1B)</name>
    <dbReference type="NCBI Taxonomy" id="575540"/>
    <lineage>
        <taxon>Bacteria</taxon>
        <taxon>Pseudomonadati</taxon>
        <taxon>Planctomycetota</taxon>
        <taxon>Planctomycetia</taxon>
        <taxon>Isosphaerales</taxon>
        <taxon>Isosphaeraceae</taxon>
        <taxon>Isosphaera</taxon>
    </lineage>
</organism>
<dbReference type="HOGENOM" id="CLU_2273551_0_0_0"/>
<reference evidence="1 2" key="2">
    <citation type="journal article" date="2011" name="Stand. Genomic Sci.">
        <title>Complete genome sequence of Isosphaera pallida type strain (IS1B).</title>
        <authorList>
            <consortium name="US DOE Joint Genome Institute (JGI-PGF)"/>
            <person name="Goker M."/>
            <person name="Cleland D."/>
            <person name="Saunders E."/>
            <person name="Lapidus A."/>
            <person name="Nolan M."/>
            <person name="Lucas S."/>
            <person name="Hammon N."/>
            <person name="Deshpande S."/>
            <person name="Cheng J.F."/>
            <person name="Tapia R."/>
            <person name="Han C."/>
            <person name="Goodwin L."/>
            <person name="Pitluck S."/>
            <person name="Liolios K."/>
            <person name="Pagani I."/>
            <person name="Ivanova N."/>
            <person name="Mavromatis K."/>
            <person name="Pati A."/>
            <person name="Chen A."/>
            <person name="Palaniappan K."/>
            <person name="Land M."/>
            <person name="Hauser L."/>
            <person name="Chang Y.J."/>
            <person name="Jeffries C.D."/>
            <person name="Detter J.C."/>
            <person name="Beck B."/>
            <person name="Woyke T."/>
            <person name="Bristow J."/>
            <person name="Eisen J.A."/>
            <person name="Markowitz V."/>
            <person name="Hugenholtz P."/>
            <person name="Kyrpides N.C."/>
            <person name="Klenk H.P."/>
        </authorList>
    </citation>
    <scope>NUCLEOTIDE SEQUENCE [LARGE SCALE GENOMIC DNA]</scope>
    <source>
        <strain evidence="2">ATCC 43644 / DSM 9630 / IS1B</strain>
    </source>
</reference>
<dbReference type="AlphaFoldDB" id="E8QYR0"/>
<dbReference type="KEGG" id="ipa:Isop_0441"/>
<keyword evidence="2" id="KW-1185">Reference proteome</keyword>
<sequence length="102" mass="11164">MVRWFGLHAASRVLGSDPDRSDRPPWHGRGLLVDPARPFLRLERRPFGLACPASSRGVAVRSDSGCLVDRLGSANLVARVTPTCRGSRSPSFPIPTRAKMTR</sequence>
<name>E8QYR0_ISOPI</name>
<evidence type="ECO:0000313" key="2">
    <source>
        <dbReference type="Proteomes" id="UP000008631"/>
    </source>
</evidence>
<dbReference type="InParanoid" id="E8QYR0"/>
<dbReference type="EMBL" id="CP002353">
    <property type="protein sequence ID" value="ADV61036.1"/>
    <property type="molecule type" value="Genomic_DNA"/>
</dbReference>
<gene>
    <name evidence="1" type="ordered locus">Isop_0441</name>
</gene>
<accession>E8QYR0</accession>
<dbReference type="Proteomes" id="UP000008631">
    <property type="component" value="Chromosome"/>
</dbReference>
<proteinExistence type="predicted"/>